<dbReference type="InterPro" id="IPR036390">
    <property type="entry name" value="WH_DNA-bd_sf"/>
</dbReference>
<gene>
    <name evidence="6" type="ORF">ACPOL_3747</name>
</gene>
<dbReference type="KEGG" id="abas:ACPOL_3747"/>
<dbReference type="InterPro" id="IPR036388">
    <property type="entry name" value="WH-like_DNA-bd_sf"/>
</dbReference>
<dbReference type="PANTHER" id="PTHR30126:SF100">
    <property type="entry name" value="LYSR-FAMILY TRANSCRIPTIONAL REGULATOR"/>
    <property type="match status" value="1"/>
</dbReference>
<sequence>MEGLLDLRQIRTFIEVARTRSFTKAAAQLYYAQSSITAQVQALEKDLGLPLFNRLGRQVELTEMGRQFLGHAEKLICVAEEARLSVQKNGNIVGPLVVSAAESLLTYRLPALLQGFQSAYPDVQLILHTGASCSSIAPLEAGVDLGITIDEPVEVPQLLVQRVRSERMLTVVAAEHALSKRKEISAVEIAEQQILLTEHGCSYRGLFERTLMQQGGRVNKLLEFASVEALKQCAVARMGVAVLPEMVVAEELKRGVLVALPWPQKRMHVYTQLVRHRDKWFSPVMSAFWTMATQLLREPTE</sequence>
<dbReference type="RefSeq" id="WP_114208111.1">
    <property type="nucleotide sequence ID" value="NZ_CP030840.1"/>
</dbReference>
<organism evidence="6 7">
    <name type="scientific">Acidisarcina polymorpha</name>
    <dbReference type="NCBI Taxonomy" id="2211140"/>
    <lineage>
        <taxon>Bacteria</taxon>
        <taxon>Pseudomonadati</taxon>
        <taxon>Acidobacteriota</taxon>
        <taxon>Terriglobia</taxon>
        <taxon>Terriglobales</taxon>
        <taxon>Acidobacteriaceae</taxon>
        <taxon>Acidisarcina</taxon>
    </lineage>
</organism>
<dbReference type="InterPro" id="IPR000847">
    <property type="entry name" value="LysR_HTH_N"/>
</dbReference>
<proteinExistence type="inferred from homology"/>
<feature type="domain" description="HTH lysR-type" evidence="5">
    <location>
        <begin position="5"/>
        <end position="62"/>
    </location>
</feature>
<dbReference type="SUPFAM" id="SSF46785">
    <property type="entry name" value="Winged helix' DNA-binding domain"/>
    <property type="match status" value="1"/>
</dbReference>
<keyword evidence="2" id="KW-0805">Transcription regulation</keyword>
<evidence type="ECO:0000256" key="3">
    <source>
        <dbReference type="ARBA" id="ARBA00023125"/>
    </source>
</evidence>
<dbReference type="InterPro" id="IPR005119">
    <property type="entry name" value="LysR_subst-bd"/>
</dbReference>
<dbReference type="Gene3D" id="1.10.10.10">
    <property type="entry name" value="Winged helix-like DNA-binding domain superfamily/Winged helix DNA-binding domain"/>
    <property type="match status" value="1"/>
</dbReference>
<dbReference type="GO" id="GO:0000976">
    <property type="term" value="F:transcription cis-regulatory region binding"/>
    <property type="evidence" value="ECO:0007669"/>
    <property type="project" value="TreeGrafter"/>
</dbReference>
<evidence type="ECO:0000256" key="2">
    <source>
        <dbReference type="ARBA" id="ARBA00023015"/>
    </source>
</evidence>
<name>A0A2Z5G3C2_9BACT</name>
<dbReference type="FunFam" id="1.10.10.10:FF:000001">
    <property type="entry name" value="LysR family transcriptional regulator"/>
    <property type="match status" value="1"/>
</dbReference>
<evidence type="ECO:0000313" key="6">
    <source>
        <dbReference type="EMBL" id="AXC13026.1"/>
    </source>
</evidence>
<dbReference type="CDD" id="cd05466">
    <property type="entry name" value="PBP2_LTTR_substrate"/>
    <property type="match status" value="1"/>
</dbReference>
<comment type="similarity">
    <text evidence="1">Belongs to the LysR transcriptional regulatory family.</text>
</comment>
<dbReference type="Pfam" id="PF00126">
    <property type="entry name" value="HTH_1"/>
    <property type="match status" value="1"/>
</dbReference>
<dbReference type="GO" id="GO:0003700">
    <property type="term" value="F:DNA-binding transcription factor activity"/>
    <property type="evidence" value="ECO:0007669"/>
    <property type="project" value="InterPro"/>
</dbReference>
<evidence type="ECO:0000256" key="4">
    <source>
        <dbReference type="ARBA" id="ARBA00023163"/>
    </source>
</evidence>
<evidence type="ECO:0000259" key="5">
    <source>
        <dbReference type="PROSITE" id="PS50931"/>
    </source>
</evidence>
<evidence type="ECO:0000313" key="7">
    <source>
        <dbReference type="Proteomes" id="UP000253606"/>
    </source>
</evidence>
<accession>A0A2Z5G3C2</accession>
<dbReference type="Gene3D" id="3.40.190.290">
    <property type="match status" value="1"/>
</dbReference>
<dbReference type="Pfam" id="PF03466">
    <property type="entry name" value="LysR_substrate"/>
    <property type="match status" value="1"/>
</dbReference>
<evidence type="ECO:0000256" key="1">
    <source>
        <dbReference type="ARBA" id="ARBA00009437"/>
    </source>
</evidence>
<keyword evidence="4" id="KW-0804">Transcription</keyword>
<dbReference type="OrthoDB" id="9803735at2"/>
<protein>
    <submittedName>
        <fullName evidence="6">LysR-family transcriptional regulator Bsu YwqM</fullName>
    </submittedName>
</protein>
<dbReference type="PROSITE" id="PS50931">
    <property type="entry name" value="HTH_LYSR"/>
    <property type="match status" value="1"/>
</dbReference>
<keyword evidence="7" id="KW-1185">Reference proteome</keyword>
<dbReference type="Proteomes" id="UP000253606">
    <property type="component" value="Chromosome"/>
</dbReference>
<dbReference type="PRINTS" id="PR00039">
    <property type="entry name" value="HTHLYSR"/>
</dbReference>
<keyword evidence="3" id="KW-0238">DNA-binding</keyword>
<dbReference type="PANTHER" id="PTHR30126">
    <property type="entry name" value="HTH-TYPE TRANSCRIPTIONAL REGULATOR"/>
    <property type="match status" value="1"/>
</dbReference>
<dbReference type="EMBL" id="CP030840">
    <property type="protein sequence ID" value="AXC13026.1"/>
    <property type="molecule type" value="Genomic_DNA"/>
</dbReference>
<dbReference type="AlphaFoldDB" id="A0A2Z5G3C2"/>
<dbReference type="SUPFAM" id="SSF53850">
    <property type="entry name" value="Periplasmic binding protein-like II"/>
    <property type="match status" value="1"/>
</dbReference>
<reference evidence="6 7" key="1">
    <citation type="journal article" date="2018" name="Front. Microbiol.">
        <title>Hydrolytic Capabilities as a Key to Environmental Success: Chitinolytic and Cellulolytic Acidobacteria From Acidic Sub-arctic Soils and Boreal Peatlands.</title>
        <authorList>
            <person name="Belova S.E."/>
            <person name="Ravin N.V."/>
            <person name="Pankratov T.A."/>
            <person name="Rakitin A.L."/>
            <person name="Ivanova A.A."/>
            <person name="Beletsky A.V."/>
            <person name="Mardanov A.V."/>
            <person name="Sinninghe Damste J.S."/>
            <person name="Dedysh S.N."/>
        </authorList>
    </citation>
    <scope>NUCLEOTIDE SEQUENCE [LARGE SCALE GENOMIC DNA]</scope>
    <source>
        <strain evidence="6 7">SBC82</strain>
    </source>
</reference>